<keyword evidence="1" id="KW-1133">Transmembrane helix</keyword>
<feature type="transmembrane region" description="Helical" evidence="1">
    <location>
        <begin position="12"/>
        <end position="32"/>
    </location>
</feature>
<dbReference type="Proteomes" id="UP000319255">
    <property type="component" value="Unassembled WGS sequence"/>
</dbReference>
<keyword evidence="3" id="KW-1185">Reference proteome</keyword>
<dbReference type="Pfam" id="PF16481">
    <property type="entry name" value="DUF5058"/>
    <property type="match status" value="1"/>
</dbReference>
<evidence type="ECO:0000256" key="1">
    <source>
        <dbReference type="SAM" id="Phobius"/>
    </source>
</evidence>
<feature type="transmembrane region" description="Helical" evidence="1">
    <location>
        <begin position="198"/>
        <end position="214"/>
    </location>
</feature>
<comment type="caution">
    <text evidence="2">The sequence shown here is derived from an EMBL/GenBank/DDBJ whole genome shotgun (WGS) entry which is preliminary data.</text>
</comment>
<keyword evidence="1" id="KW-0812">Transmembrane</keyword>
<gene>
    <name evidence="2" type="ORF">FJM51_07630</name>
</gene>
<organism evidence="2 3">
    <name type="scientific">Amaricoccus solimangrovi</name>
    <dbReference type="NCBI Taxonomy" id="2589815"/>
    <lineage>
        <taxon>Bacteria</taxon>
        <taxon>Pseudomonadati</taxon>
        <taxon>Pseudomonadota</taxon>
        <taxon>Alphaproteobacteria</taxon>
        <taxon>Rhodobacterales</taxon>
        <taxon>Paracoccaceae</taxon>
        <taxon>Amaricoccus</taxon>
    </lineage>
</organism>
<sequence length="245" mass="26001">MDQVLRIANSPVLWLLATLIVGVVVAQALLYLRMTLSFSDRFRILTGEERRIVFKTATINSIGPAIAVFFVAVSLVAMVGSPVTLMRVGVIGSAIFEFVAADQGARAAGAQLGTDSFTLQAFTAAVWVMTLGGMGWLLSTFFMTKTLDRAQEKLSVSNPALIRAMGTATPVAIFFILGANAAVDKQWLSDITVAMDDLAAVAVSALCMVALHFAGRGRPWLREWSVGLSLVAGLAAGYLVSQSLA</sequence>
<feature type="transmembrane region" description="Helical" evidence="1">
    <location>
        <begin position="119"/>
        <end position="139"/>
    </location>
</feature>
<dbReference type="EMBL" id="VFRP01000005">
    <property type="protein sequence ID" value="TPE51889.1"/>
    <property type="molecule type" value="Genomic_DNA"/>
</dbReference>
<protein>
    <submittedName>
        <fullName evidence="2">DUF5058 family protein</fullName>
    </submittedName>
</protein>
<dbReference type="InterPro" id="IPR032479">
    <property type="entry name" value="DUF5058"/>
</dbReference>
<feature type="transmembrane region" description="Helical" evidence="1">
    <location>
        <begin position="52"/>
        <end position="79"/>
    </location>
</feature>
<dbReference type="AlphaFoldDB" id="A0A501WQZ0"/>
<keyword evidence="1" id="KW-0472">Membrane</keyword>
<name>A0A501WQZ0_9RHOB</name>
<proteinExistence type="predicted"/>
<dbReference type="RefSeq" id="WP_140453540.1">
    <property type="nucleotide sequence ID" value="NZ_VFRP01000005.1"/>
</dbReference>
<feature type="transmembrane region" description="Helical" evidence="1">
    <location>
        <begin position="226"/>
        <end position="244"/>
    </location>
</feature>
<reference evidence="2 3" key="1">
    <citation type="submission" date="2019-06" db="EMBL/GenBank/DDBJ databases">
        <title>A novel bacterium of genus Amaricoccus, isolated from marine sediment.</title>
        <authorList>
            <person name="Huang H."/>
            <person name="Mo K."/>
            <person name="Hu Y."/>
        </authorList>
    </citation>
    <scope>NUCLEOTIDE SEQUENCE [LARGE SCALE GENOMIC DNA]</scope>
    <source>
        <strain evidence="2 3">HB172011</strain>
    </source>
</reference>
<feature type="transmembrane region" description="Helical" evidence="1">
    <location>
        <begin position="160"/>
        <end position="178"/>
    </location>
</feature>
<accession>A0A501WQZ0</accession>
<evidence type="ECO:0000313" key="3">
    <source>
        <dbReference type="Proteomes" id="UP000319255"/>
    </source>
</evidence>
<evidence type="ECO:0000313" key="2">
    <source>
        <dbReference type="EMBL" id="TPE51889.1"/>
    </source>
</evidence>
<dbReference type="OrthoDB" id="86868at2"/>